<feature type="compositionally biased region" description="Low complexity" evidence="1">
    <location>
        <begin position="321"/>
        <end position="330"/>
    </location>
</feature>
<feature type="compositionally biased region" description="Low complexity" evidence="1">
    <location>
        <begin position="365"/>
        <end position="380"/>
    </location>
</feature>
<feature type="non-terminal residue" evidence="2">
    <location>
        <position position="470"/>
    </location>
</feature>
<feature type="compositionally biased region" description="Pro residues" evidence="1">
    <location>
        <begin position="347"/>
        <end position="364"/>
    </location>
</feature>
<feature type="compositionally biased region" description="Low complexity" evidence="1">
    <location>
        <begin position="116"/>
        <end position="129"/>
    </location>
</feature>
<dbReference type="AlphaFoldDB" id="A0A0M3QVQ3"/>
<dbReference type="OrthoDB" id="5877983at2759"/>
<dbReference type="STRING" id="30019.A0A0M3QVQ3"/>
<feature type="region of interest" description="Disordered" evidence="1">
    <location>
        <begin position="275"/>
        <end position="422"/>
    </location>
</feature>
<feature type="region of interest" description="Disordered" evidence="1">
    <location>
        <begin position="212"/>
        <end position="255"/>
    </location>
</feature>
<name>A0A0M3QVQ3_DROBS</name>
<keyword evidence="3" id="KW-1185">Reference proteome</keyword>
<protein>
    <submittedName>
        <fullName evidence="2">Vrp1</fullName>
    </submittedName>
</protein>
<dbReference type="EMBL" id="CP012524">
    <property type="protein sequence ID" value="ALC42793.1"/>
    <property type="molecule type" value="Genomic_DNA"/>
</dbReference>
<dbReference type="OMA" id="NTYQISF"/>
<feature type="compositionally biased region" description="Low complexity" evidence="1">
    <location>
        <begin position="337"/>
        <end position="346"/>
    </location>
</feature>
<feature type="compositionally biased region" description="Low complexity" evidence="1">
    <location>
        <begin position="410"/>
        <end position="422"/>
    </location>
</feature>
<evidence type="ECO:0000313" key="3">
    <source>
        <dbReference type="Proteomes" id="UP000494163"/>
    </source>
</evidence>
<sequence>MDCVQNSNDFILDRMNIPRTPATPPTTSSVNANGNAKAKPGSPTLSESSSSGGGSVKSKAANLSSITKTTTTTTTSATAAATTTSINRTTSTGTLRNLAPNKSTLFGGSAVGNGVGNSNSPTPASASTSIAQQQQLKPAIGHGKPNFAPKPPGLQQMALANGHQRPVVARHHSMKSPRSPPAAGAVNGPVFPTQQHFGTMRAPLQQPLLLQSSDNISGSTNSISGSMRCAPNPPKSRPSVKPPPPPTPARSISNSNLSSAAAPFSAVNTTLVQSVMNSQASSPSPPPAQPPPSNSSSSSSVAALRDQFRVGGAATPPTPPASSTASPKSTQMREKVNPIILNGGPINPLPLPPHRSCPPPPPPQRQSSNPGSNQQQQQQAPVPPQRHSSIRANTPLTPPTHLANATHNFGSSGVLSSSTASTGASVGRLVIDLEAKFGKRFHNVTEFPKPPPYLSIQKVYPSLSTLKATN</sequence>
<feature type="compositionally biased region" description="Low complexity" evidence="1">
    <location>
        <begin position="212"/>
        <end position="226"/>
    </location>
</feature>
<evidence type="ECO:0000313" key="2">
    <source>
        <dbReference type="EMBL" id="ALC42793.1"/>
    </source>
</evidence>
<feature type="compositionally biased region" description="Pro residues" evidence="1">
    <location>
        <begin position="231"/>
        <end position="248"/>
    </location>
</feature>
<dbReference type="Proteomes" id="UP000494163">
    <property type="component" value="Chromosome 2R"/>
</dbReference>
<feature type="compositionally biased region" description="Polar residues" evidence="1">
    <location>
        <begin position="386"/>
        <end position="395"/>
    </location>
</feature>
<feature type="compositionally biased region" description="Low complexity" evidence="1">
    <location>
        <begin position="64"/>
        <end position="94"/>
    </location>
</feature>
<accession>A0A0M3QVQ3</accession>
<reference evidence="2 3" key="1">
    <citation type="submission" date="2015-08" db="EMBL/GenBank/DDBJ databases">
        <title>Ancestral chromatin configuration constrains chromatin evolution on differentiating sex chromosomes in Drosophila.</title>
        <authorList>
            <person name="Zhou Q."/>
            <person name="Bachtrog D."/>
        </authorList>
    </citation>
    <scope>NUCLEOTIDE SEQUENCE [LARGE SCALE GENOMIC DNA]</scope>
    <source>
        <tissue evidence="2">Whole larvae</tissue>
    </source>
</reference>
<evidence type="ECO:0000256" key="1">
    <source>
        <dbReference type="SAM" id="MobiDB-lite"/>
    </source>
</evidence>
<gene>
    <name evidence="2" type="ORF">Dbus_chr2Rg2372</name>
</gene>
<proteinExistence type="predicted"/>
<organism evidence="2 3">
    <name type="scientific">Drosophila busckii</name>
    <name type="common">Fruit fly</name>
    <dbReference type="NCBI Taxonomy" id="30019"/>
    <lineage>
        <taxon>Eukaryota</taxon>
        <taxon>Metazoa</taxon>
        <taxon>Ecdysozoa</taxon>
        <taxon>Arthropoda</taxon>
        <taxon>Hexapoda</taxon>
        <taxon>Insecta</taxon>
        <taxon>Pterygota</taxon>
        <taxon>Neoptera</taxon>
        <taxon>Endopterygota</taxon>
        <taxon>Diptera</taxon>
        <taxon>Brachycera</taxon>
        <taxon>Muscomorpha</taxon>
        <taxon>Ephydroidea</taxon>
        <taxon>Drosophilidae</taxon>
        <taxon>Drosophila</taxon>
    </lineage>
</organism>
<feature type="compositionally biased region" description="Pro residues" evidence="1">
    <location>
        <begin position="283"/>
        <end position="293"/>
    </location>
</feature>
<feature type="region of interest" description="Disordered" evidence="1">
    <location>
        <begin position="1"/>
        <end position="195"/>
    </location>
</feature>
<feature type="compositionally biased region" description="Low complexity" evidence="1">
    <location>
        <begin position="41"/>
        <end position="50"/>
    </location>
</feature>